<evidence type="ECO:0000256" key="4">
    <source>
        <dbReference type="ARBA" id="ARBA00022989"/>
    </source>
</evidence>
<dbReference type="PANTHER" id="PTHR48020">
    <property type="entry name" value="PROTON MYO-INOSITOL COTRANSPORTER"/>
    <property type="match status" value="1"/>
</dbReference>
<dbReference type="GO" id="GO:0022857">
    <property type="term" value="F:transmembrane transporter activity"/>
    <property type="evidence" value="ECO:0007669"/>
    <property type="project" value="InterPro"/>
</dbReference>
<evidence type="ECO:0000256" key="1">
    <source>
        <dbReference type="ARBA" id="ARBA00004370"/>
    </source>
</evidence>
<dbReference type="Gene3D" id="1.20.1250.20">
    <property type="entry name" value="MFS general substrate transporter like domains"/>
    <property type="match status" value="1"/>
</dbReference>
<proteinExistence type="predicted"/>
<dbReference type="EMBL" id="BPVZ01000053">
    <property type="protein sequence ID" value="GKV19738.1"/>
    <property type="molecule type" value="Genomic_DNA"/>
</dbReference>
<reference evidence="7 8" key="1">
    <citation type="journal article" date="2021" name="Commun. Biol.">
        <title>The genome of Shorea leprosula (Dipterocarpaceae) highlights the ecological relevance of drought in aseasonal tropical rainforests.</title>
        <authorList>
            <person name="Ng K.K.S."/>
            <person name="Kobayashi M.J."/>
            <person name="Fawcett J.A."/>
            <person name="Hatakeyama M."/>
            <person name="Paape T."/>
            <person name="Ng C.H."/>
            <person name="Ang C.C."/>
            <person name="Tnah L.H."/>
            <person name="Lee C.T."/>
            <person name="Nishiyama T."/>
            <person name="Sese J."/>
            <person name="O'Brien M.J."/>
            <person name="Copetti D."/>
            <person name="Mohd Noor M.I."/>
            <person name="Ong R.C."/>
            <person name="Putra M."/>
            <person name="Sireger I.Z."/>
            <person name="Indrioko S."/>
            <person name="Kosugi Y."/>
            <person name="Izuno A."/>
            <person name="Isagi Y."/>
            <person name="Lee S.L."/>
            <person name="Shimizu K.K."/>
        </authorList>
    </citation>
    <scope>NUCLEOTIDE SEQUENCE [LARGE SCALE GENOMIC DNA]</scope>
    <source>
        <strain evidence="7">214</strain>
    </source>
</reference>
<dbReference type="InterPro" id="IPR036259">
    <property type="entry name" value="MFS_trans_sf"/>
</dbReference>
<protein>
    <recommendedName>
        <fullName evidence="9">Major facilitator superfamily (MFS) profile domain-containing protein</fullName>
    </recommendedName>
</protein>
<evidence type="ECO:0000313" key="7">
    <source>
        <dbReference type="EMBL" id="GKV19738.1"/>
    </source>
</evidence>
<organism evidence="7 8">
    <name type="scientific">Rubroshorea leprosula</name>
    <dbReference type="NCBI Taxonomy" id="152421"/>
    <lineage>
        <taxon>Eukaryota</taxon>
        <taxon>Viridiplantae</taxon>
        <taxon>Streptophyta</taxon>
        <taxon>Embryophyta</taxon>
        <taxon>Tracheophyta</taxon>
        <taxon>Spermatophyta</taxon>
        <taxon>Magnoliopsida</taxon>
        <taxon>eudicotyledons</taxon>
        <taxon>Gunneridae</taxon>
        <taxon>Pentapetalae</taxon>
        <taxon>rosids</taxon>
        <taxon>malvids</taxon>
        <taxon>Malvales</taxon>
        <taxon>Dipterocarpaceae</taxon>
        <taxon>Rubroshorea</taxon>
    </lineage>
</organism>
<dbReference type="PANTHER" id="PTHR48020:SF49">
    <property type="entry name" value="SUGAR TRANSPORTER"/>
    <property type="match status" value="1"/>
</dbReference>
<dbReference type="InterPro" id="IPR005828">
    <property type="entry name" value="MFS_sugar_transport-like"/>
</dbReference>
<feature type="transmembrane region" description="Helical" evidence="6">
    <location>
        <begin position="12"/>
        <end position="34"/>
    </location>
</feature>
<evidence type="ECO:0000256" key="5">
    <source>
        <dbReference type="ARBA" id="ARBA00023136"/>
    </source>
</evidence>
<dbReference type="SUPFAM" id="SSF103473">
    <property type="entry name" value="MFS general substrate transporter"/>
    <property type="match status" value="1"/>
</dbReference>
<evidence type="ECO:0000256" key="2">
    <source>
        <dbReference type="ARBA" id="ARBA00022448"/>
    </source>
</evidence>
<evidence type="ECO:0000313" key="8">
    <source>
        <dbReference type="Proteomes" id="UP001054252"/>
    </source>
</evidence>
<gene>
    <name evidence="7" type="ORF">SLEP1_g29962</name>
</gene>
<evidence type="ECO:0000256" key="6">
    <source>
        <dbReference type="SAM" id="Phobius"/>
    </source>
</evidence>
<evidence type="ECO:0008006" key="9">
    <source>
        <dbReference type="Google" id="ProtNLM"/>
    </source>
</evidence>
<keyword evidence="8" id="KW-1185">Reference proteome</keyword>
<keyword evidence="4 6" id="KW-1133">Transmembrane helix</keyword>
<accession>A0AAV5K4P5</accession>
<evidence type="ECO:0000256" key="3">
    <source>
        <dbReference type="ARBA" id="ARBA00022692"/>
    </source>
</evidence>
<dbReference type="Proteomes" id="UP001054252">
    <property type="component" value="Unassembled WGS sequence"/>
</dbReference>
<dbReference type="AlphaFoldDB" id="A0AAV5K4P5"/>
<dbReference type="GO" id="GO:0016020">
    <property type="term" value="C:membrane"/>
    <property type="evidence" value="ECO:0007669"/>
    <property type="project" value="UniProtKB-SubCell"/>
</dbReference>
<keyword evidence="5 6" id="KW-0472">Membrane</keyword>
<dbReference type="InterPro" id="IPR050814">
    <property type="entry name" value="Myo-inositol_Transporter"/>
</dbReference>
<comment type="caution">
    <text evidence="7">The sequence shown here is derived from an EMBL/GenBank/DDBJ whole genome shotgun (WGS) entry which is preliminary data.</text>
</comment>
<sequence>MTFISLYKAITIGGAFFLYAGIAMVSWIFFYMILPETQGKTLEEMEGLFGKFNWRGSKGRKENKEVEGNVDGNDRIQ</sequence>
<keyword evidence="3 6" id="KW-0812">Transmembrane</keyword>
<dbReference type="Pfam" id="PF00083">
    <property type="entry name" value="Sugar_tr"/>
    <property type="match status" value="1"/>
</dbReference>
<keyword evidence="2" id="KW-0813">Transport</keyword>
<name>A0AAV5K4P5_9ROSI</name>
<comment type="subcellular location">
    <subcellularLocation>
        <location evidence="1">Membrane</location>
    </subcellularLocation>
</comment>